<dbReference type="InterPro" id="IPR051913">
    <property type="entry name" value="GH2_Domain-Containing"/>
</dbReference>
<sequence>MRRIFVSLLLLSLFFMGYAHEPEFSTAGFFRLPDTGRDVYSMNPAWRFYKGSAVGAEAKEFNDKAWQVVSLPNGIEYLPTEASGCINYQGEVWYRKHFTPSEALKGKKLFLHFEAIMGKSKIYVNGKLLAEHFGGYLPVSVDVTDALKWGEDNVIAVWADNSDDPTYAPGKPQDVLDYAYLGGIYRDCWLIAHNYVFITDPNYENEIAGGGLFIATDRVSEQSTDILLKAHIRNEDKQGFAGKISYSLVDRAGKEVASSDVKLNIRKGTATSHNGKMKVKQPHLWTPESPYLYNLCVRIYDKNGNVVDGYRRRVGIRSIEFKGKDGFWLNGKPYGKPLMGANRHQDFAVVGNAVANSIHWRDAKKLKDLGLEVIRNAHCPQDPAFMDACDELGLFVIVNTPGWQFWNNEPIFAKRVYNDIRNMVRRDRNHPCVWLWEPILNETWYPEDFAGCVKGIVDEEYPYPSCYSGCDVQAKGSQYFPVQFAHPMDLSKRDPKITYFTREWGDNVDDWSSHNSPSRTARNWGEQPMLIQAAHYASPYYNYICYDGLYKESPWHVGGCLWHSFDHQRGYHPDPFYGGLMDVFRQPKYSYYMFKAQRPAVVSESLAESGPMVYIAHEMTPFSSRDVTVYSNCDEVRLTVNKDGQTYTYKKDKTRKGMPSPVITFPGIFDFMVDKKMTREKHDADVYFLAEGLMDGKVVATHKVMPARRAEQIRLRVDNEGIGLRADGSDFVTVVAEITDKNGNVKRLNNYYIKFFVEGEGRILGGANVLANPAPVKWGSAPVLIQSTTTPGKIKVRASVLFEGSQMPVSGELELTSSAPMYPLIFDKKEEALPKPSESFSMDKKSDAELELERRRRELNELKLKEVEQQQTDFGEKVDLDYSLQQFTVPVCFLVTGDRE</sequence>
<protein>
    <submittedName>
        <fullName evidence="10">Glycoside hydrolase family 2</fullName>
    </submittedName>
</protein>
<dbReference type="InterPro" id="IPR008979">
    <property type="entry name" value="Galactose-bd-like_sf"/>
</dbReference>
<feature type="signal peptide" evidence="5">
    <location>
        <begin position="1"/>
        <end position="21"/>
    </location>
</feature>
<dbReference type="Proteomes" id="UP000435985">
    <property type="component" value="Unassembled WGS sequence"/>
</dbReference>
<dbReference type="AlphaFoldDB" id="A0A414EDG9"/>
<proteinExistence type="inferred from homology"/>
<feature type="coiled-coil region" evidence="4">
    <location>
        <begin position="842"/>
        <end position="872"/>
    </location>
</feature>
<dbReference type="Pfam" id="PF02837">
    <property type="entry name" value="Glyco_hydro_2_N"/>
    <property type="match status" value="1"/>
</dbReference>
<dbReference type="Gene3D" id="2.60.40.10">
    <property type="entry name" value="Immunoglobulins"/>
    <property type="match status" value="2"/>
</dbReference>
<evidence type="ECO:0000256" key="3">
    <source>
        <dbReference type="ARBA" id="ARBA00023295"/>
    </source>
</evidence>
<name>A0A414EDG9_BACOV</name>
<evidence type="ECO:0000256" key="5">
    <source>
        <dbReference type="SAM" id="SignalP"/>
    </source>
</evidence>
<dbReference type="SUPFAM" id="SSF51445">
    <property type="entry name" value="(Trans)glycosidases"/>
    <property type="match status" value="1"/>
</dbReference>
<feature type="domain" description="Glycoside hydrolase family 2 immunoglobulin-like beta-sandwich" evidence="6">
    <location>
        <begin position="212"/>
        <end position="317"/>
    </location>
</feature>
<feature type="domain" description="Glycoside hydrolase family 2" evidence="9">
    <location>
        <begin position="715"/>
        <end position="799"/>
    </location>
</feature>
<dbReference type="InterPro" id="IPR036156">
    <property type="entry name" value="Beta-gal/glucu_dom_sf"/>
</dbReference>
<dbReference type="GO" id="GO:0004553">
    <property type="term" value="F:hydrolase activity, hydrolyzing O-glycosyl compounds"/>
    <property type="evidence" value="ECO:0007669"/>
    <property type="project" value="InterPro"/>
</dbReference>
<keyword evidence="4" id="KW-0175">Coiled coil</keyword>
<reference evidence="10 12" key="1">
    <citation type="journal article" date="2019" name="Nat. Med.">
        <title>A library of human gut bacterial isolates paired with longitudinal multiomics data enables mechanistic microbiome research.</title>
        <authorList>
            <person name="Poyet M."/>
            <person name="Groussin M."/>
            <person name="Gibbons S.M."/>
            <person name="Avila-Pacheco J."/>
            <person name="Jiang X."/>
            <person name="Kearney S.M."/>
            <person name="Perrotta A.R."/>
            <person name="Berdy B."/>
            <person name="Zhao S."/>
            <person name="Lieberman T.D."/>
            <person name="Swanson P.K."/>
            <person name="Smith M."/>
            <person name="Roesemann S."/>
            <person name="Alexander J.E."/>
            <person name="Rich S.A."/>
            <person name="Livny J."/>
            <person name="Vlamakis H."/>
            <person name="Clish C."/>
            <person name="Bullock K."/>
            <person name="Deik A."/>
            <person name="Scott J."/>
            <person name="Pierce K.A."/>
            <person name="Xavier R.J."/>
            <person name="Alm E.J."/>
        </authorList>
    </citation>
    <scope>NUCLEOTIDE SEQUENCE [LARGE SCALE GENOMIC DNA]</scope>
    <source>
        <strain evidence="10 12">BIOML-A14</strain>
    </source>
</reference>
<keyword evidence="2 10" id="KW-0378">Hydrolase</keyword>
<evidence type="ECO:0000259" key="7">
    <source>
        <dbReference type="Pfam" id="PF02836"/>
    </source>
</evidence>
<organism evidence="10 12">
    <name type="scientific">Bacteroides ovatus</name>
    <dbReference type="NCBI Taxonomy" id="28116"/>
    <lineage>
        <taxon>Bacteria</taxon>
        <taxon>Pseudomonadati</taxon>
        <taxon>Bacteroidota</taxon>
        <taxon>Bacteroidia</taxon>
        <taxon>Bacteroidales</taxon>
        <taxon>Bacteroidaceae</taxon>
        <taxon>Bacteroides</taxon>
    </lineage>
</organism>
<dbReference type="Pfam" id="PF00703">
    <property type="entry name" value="Glyco_hydro_2"/>
    <property type="match status" value="1"/>
</dbReference>
<comment type="caution">
    <text evidence="10">The sequence shown here is derived from an EMBL/GenBank/DDBJ whole genome shotgun (WGS) entry which is preliminary data.</text>
</comment>
<evidence type="ECO:0000259" key="9">
    <source>
        <dbReference type="Pfam" id="PF18565"/>
    </source>
</evidence>
<dbReference type="InterPro" id="IPR006104">
    <property type="entry name" value="Glyco_hydro_2_N"/>
</dbReference>
<evidence type="ECO:0000259" key="6">
    <source>
        <dbReference type="Pfam" id="PF00703"/>
    </source>
</evidence>
<evidence type="ECO:0000256" key="1">
    <source>
        <dbReference type="ARBA" id="ARBA00007401"/>
    </source>
</evidence>
<evidence type="ECO:0000313" key="11">
    <source>
        <dbReference type="EMBL" id="MDC2741613.1"/>
    </source>
</evidence>
<dbReference type="SUPFAM" id="SSF49785">
    <property type="entry name" value="Galactose-binding domain-like"/>
    <property type="match status" value="1"/>
</dbReference>
<gene>
    <name evidence="10" type="ORF">F3B98_01095</name>
    <name evidence="11" type="ORF">PO382_05180</name>
</gene>
<accession>A0A414EDG9</accession>
<dbReference type="Pfam" id="PF18565">
    <property type="entry name" value="Glyco_hydro2_C5"/>
    <property type="match status" value="1"/>
</dbReference>
<keyword evidence="5" id="KW-0732">Signal</keyword>
<keyword evidence="3" id="KW-0326">Glycosidase</keyword>
<dbReference type="SUPFAM" id="SSF49303">
    <property type="entry name" value="beta-Galactosidase/glucuronidase domain"/>
    <property type="match status" value="1"/>
</dbReference>
<dbReference type="InterPro" id="IPR006103">
    <property type="entry name" value="Glyco_hydro_2_cat"/>
</dbReference>
<dbReference type="Pfam" id="PF02836">
    <property type="entry name" value="Glyco_hydro_2_C"/>
    <property type="match status" value="1"/>
</dbReference>
<feature type="chain" id="PRO_5041125744" evidence="5">
    <location>
        <begin position="22"/>
        <end position="900"/>
    </location>
</feature>
<evidence type="ECO:0000313" key="12">
    <source>
        <dbReference type="Proteomes" id="UP000435985"/>
    </source>
</evidence>
<dbReference type="InterPro" id="IPR006102">
    <property type="entry name" value="Ig-like_GH2"/>
</dbReference>
<dbReference type="Gene3D" id="3.20.20.80">
    <property type="entry name" value="Glycosidases"/>
    <property type="match status" value="1"/>
</dbReference>
<dbReference type="RefSeq" id="WP_022198968.1">
    <property type="nucleotide sequence ID" value="NZ_CAXTIO010000013.1"/>
</dbReference>
<evidence type="ECO:0000259" key="8">
    <source>
        <dbReference type="Pfam" id="PF02837"/>
    </source>
</evidence>
<dbReference type="PANTHER" id="PTHR42732">
    <property type="entry name" value="BETA-GALACTOSIDASE"/>
    <property type="match status" value="1"/>
</dbReference>
<reference evidence="11" key="2">
    <citation type="submission" date="2022-10" db="EMBL/GenBank/DDBJ databases">
        <title>Human gut microbiome strain richness.</title>
        <authorList>
            <person name="Chen-Liaw A."/>
        </authorList>
    </citation>
    <scope>NUCLEOTIDE SEQUENCE</scope>
    <source>
        <strain evidence="11">BSD2780120875st1_E1_BSD2780120875_150330</strain>
    </source>
</reference>
<dbReference type="InterPro" id="IPR040605">
    <property type="entry name" value="Glyco_hydro2_dom5"/>
</dbReference>
<dbReference type="InterPro" id="IPR017853">
    <property type="entry name" value="GH"/>
</dbReference>
<feature type="domain" description="Glycoside hydrolase family 2 catalytic" evidence="7">
    <location>
        <begin position="325"/>
        <end position="450"/>
    </location>
</feature>
<feature type="domain" description="Glycosyl hydrolases family 2 sugar binding" evidence="8">
    <location>
        <begin position="78"/>
        <end position="191"/>
    </location>
</feature>
<dbReference type="EMBL" id="JAQNZF010000005">
    <property type="protein sequence ID" value="MDC2741613.1"/>
    <property type="molecule type" value="Genomic_DNA"/>
</dbReference>
<dbReference type="Proteomes" id="UP001219389">
    <property type="component" value="Unassembled WGS sequence"/>
</dbReference>
<dbReference type="EMBL" id="VWFO01000001">
    <property type="protein sequence ID" value="KAA4667015.1"/>
    <property type="molecule type" value="Genomic_DNA"/>
</dbReference>
<evidence type="ECO:0000256" key="4">
    <source>
        <dbReference type="SAM" id="Coils"/>
    </source>
</evidence>
<evidence type="ECO:0000256" key="2">
    <source>
        <dbReference type="ARBA" id="ARBA00022801"/>
    </source>
</evidence>
<evidence type="ECO:0000313" key="10">
    <source>
        <dbReference type="EMBL" id="KAA4667015.1"/>
    </source>
</evidence>
<comment type="similarity">
    <text evidence="1">Belongs to the glycosyl hydrolase 2 family.</text>
</comment>
<dbReference type="InterPro" id="IPR013783">
    <property type="entry name" value="Ig-like_fold"/>
</dbReference>
<dbReference type="Gene3D" id="2.60.120.260">
    <property type="entry name" value="Galactose-binding domain-like"/>
    <property type="match status" value="1"/>
</dbReference>
<dbReference type="GO" id="GO:0005975">
    <property type="term" value="P:carbohydrate metabolic process"/>
    <property type="evidence" value="ECO:0007669"/>
    <property type="project" value="InterPro"/>
</dbReference>
<dbReference type="PANTHER" id="PTHR42732:SF1">
    <property type="entry name" value="BETA-MANNOSIDASE"/>
    <property type="match status" value="1"/>
</dbReference>